<dbReference type="InterPro" id="IPR013087">
    <property type="entry name" value="Znf_C2H2_type"/>
</dbReference>
<keyword evidence="7" id="KW-0238">DNA-binding</keyword>
<accession>A0A8B9JHJ1</accession>
<keyword evidence="8" id="KW-0539">Nucleus</keyword>
<evidence type="ECO:0000256" key="3">
    <source>
        <dbReference type="ARBA" id="ARBA00022723"/>
    </source>
</evidence>
<evidence type="ECO:0000256" key="8">
    <source>
        <dbReference type="ARBA" id="ARBA00023242"/>
    </source>
</evidence>
<evidence type="ECO:0000313" key="12">
    <source>
        <dbReference type="Proteomes" id="UP000694621"/>
    </source>
</evidence>
<organism evidence="11 12">
    <name type="scientific">Astyanax mexicanus</name>
    <name type="common">Blind cave fish</name>
    <name type="synonym">Astyanax fasciatus mexicanus</name>
    <dbReference type="NCBI Taxonomy" id="7994"/>
    <lineage>
        <taxon>Eukaryota</taxon>
        <taxon>Metazoa</taxon>
        <taxon>Chordata</taxon>
        <taxon>Craniata</taxon>
        <taxon>Vertebrata</taxon>
        <taxon>Euteleostomi</taxon>
        <taxon>Actinopterygii</taxon>
        <taxon>Neopterygii</taxon>
        <taxon>Teleostei</taxon>
        <taxon>Ostariophysi</taxon>
        <taxon>Characiformes</taxon>
        <taxon>Characoidei</taxon>
        <taxon>Acestrorhamphidae</taxon>
        <taxon>Acestrorhamphinae</taxon>
        <taxon>Astyanax</taxon>
    </lineage>
</organism>
<dbReference type="GO" id="GO:0008270">
    <property type="term" value="F:zinc ion binding"/>
    <property type="evidence" value="ECO:0007669"/>
    <property type="project" value="UniProtKB-KW"/>
</dbReference>
<reference evidence="11" key="1">
    <citation type="submission" date="2025-08" db="UniProtKB">
        <authorList>
            <consortium name="Ensembl"/>
        </authorList>
    </citation>
    <scope>IDENTIFICATION</scope>
</reference>
<dbReference type="InterPro" id="IPR036236">
    <property type="entry name" value="Znf_C2H2_sf"/>
</dbReference>
<evidence type="ECO:0000256" key="4">
    <source>
        <dbReference type="ARBA" id="ARBA00022737"/>
    </source>
</evidence>
<dbReference type="GO" id="GO:0000978">
    <property type="term" value="F:RNA polymerase II cis-regulatory region sequence-specific DNA binding"/>
    <property type="evidence" value="ECO:0007669"/>
    <property type="project" value="TreeGrafter"/>
</dbReference>
<keyword evidence="3" id="KW-0479">Metal-binding</keyword>
<dbReference type="FunFam" id="3.30.160.60:FF:001954">
    <property type="entry name" value="Zinc finger protein 787"/>
    <property type="match status" value="1"/>
</dbReference>
<evidence type="ECO:0000256" key="5">
    <source>
        <dbReference type="ARBA" id="ARBA00022771"/>
    </source>
</evidence>
<dbReference type="Gene3D" id="3.30.160.60">
    <property type="entry name" value="Classic Zinc Finger"/>
    <property type="match status" value="2"/>
</dbReference>
<dbReference type="PROSITE" id="PS50157">
    <property type="entry name" value="ZINC_FINGER_C2H2_2"/>
    <property type="match status" value="1"/>
</dbReference>
<evidence type="ECO:0000256" key="9">
    <source>
        <dbReference type="PROSITE-ProRule" id="PRU00042"/>
    </source>
</evidence>
<dbReference type="GO" id="GO:0005634">
    <property type="term" value="C:nucleus"/>
    <property type="evidence" value="ECO:0007669"/>
    <property type="project" value="UniProtKB-SubCell"/>
</dbReference>
<dbReference type="PANTHER" id="PTHR19818:SF139">
    <property type="entry name" value="PAIR-RULE PROTEIN ODD-PAIRED"/>
    <property type="match status" value="1"/>
</dbReference>
<comment type="subcellular location">
    <subcellularLocation>
        <location evidence="1">Nucleus</location>
    </subcellularLocation>
</comment>
<evidence type="ECO:0000259" key="10">
    <source>
        <dbReference type="PROSITE" id="PS50157"/>
    </source>
</evidence>
<keyword evidence="6" id="KW-0862">Zinc</keyword>
<dbReference type="InterPro" id="IPR050329">
    <property type="entry name" value="GLI_C2H2-zinc-finger"/>
</dbReference>
<dbReference type="Proteomes" id="UP000694621">
    <property type="component" value="Unplaced"/>
</dbReference>
<feature type="domain" description="C2H2-type" evidence="10">
    <location>
        <begin position="29"/>
        <end position="55"/>
    </location>
</feature>
<evidence type="ECO:0000256" key="2">
    <source>
        <dbReference type="ARBA" id="ARBA00006991"/>
    </source>
</evidence>
<comment type="similarity">
    <text evidence="2">Belongs to the krueppel C2H2-type zinc-finger protein family.</text>
</comment>
<evidence type="ECO:0000256" key="1">
    <source>
        <dbReference type="ARBA" id="ARBA00004123"/>
    </source>
</evidence>
<dbReference type="GO" id="GO:0000981">
    <property type="term" value="F:DNA-binding transcription factor activity, RNA polymerase II-specific"/>
    <property type="evidence" value="ECO:0007669"/>
    <property type="project" value="TreeGrafter"/>
</dbReference>
<proteinExistence type="inferred from homology"/>
<dbReference type="GO" id="GO:0045944">
    <property type="term" value="P:positive regulation of transcription by RNA polymerase II"/>
    <property type="evidence" value="ECO:0007669"/>
    <property type="project" value="UniProtKB-ARBA"/>
</dbReference>
<keyword evidence="4" id="KW-0677">Repeat</keyword>
<protein>
    <recommendedName>
        <fullName evidence="10">C2H2-type domain-containing protein</fullName>
    </recommendedName>
</protein>
<keyword evidence="5 9" id="KW-0863">Zinc-finger</keyword>
<evidence type="ECO:0000313" key="11">
    <source>
        <dbReference type="Ensembl" id="ENSAMXP00005021715.1"/>
    </source>
</evidence>
<dbReference type="PANTHER" id="PTHR19818">
    <property type="entry name" value="ZINC FINGER PROTEIN ZIC AND GLI"/>
    <property type="match status" value="1"/>
</dbReference>
<sequence length="100" mass="11561">MHGTEHAPSLASLKNLKIHVRVHTGEKPFACVQCGKRFSDSSNLKRHQILFIFYHVLLHQKSILHQSSFFKVLEGHLKKKTKKKTKASQRTLCQVHTTQF</sequence>
<name>A0A8B9JHJ1_ASTMX</name>
<evidence type="ECO:0000256" key="7">
    <source>
        <dbReference type="ARBA" id="ARBA00023125"/>
    </source>
</evidence>
<dbReference type="AlphaFoldDB" id="A0A8B9JHJ1"/>
<dbReference type="Ensembl" id="ENSAMXT00005023998.1">
    <property type="protein sequence ID" value="ENSAMXP00005021715.1"/>
    <property type="gene ID" value="ENSAMXG00005011253.1"/>
</dbReference>
<dbReference type="Pfam" id="PF00096">
    <property type="entry name" value="zf-C2H2"/>
    <property type="match status" value="1"/>
</dbReference>
<evidence type="ECO:0000256" key="6">
    <source>
        <dbReference type="ARBA" id="ARBA00022833"/>
    </source>
</evidence>
<dbReference type="SUPFAM" id="SSF57667">
    <property type="entry name" value="beta-beta-alpha zinc fingers"/>
    <property type="match status" value="1"/>
</dbReference>